<evidence type="ECO:0000256" key="4">
    <source>
        <dbReference type="ARBA" id="ARBA00022741"/>
    </source>
</evidence>
<evidence type="ECO:0000313" key="10">
    <source>
        <dbReference type="EMBL" id="AFK42375.1"/>
    </source>
</evidence>
<evidence type="ECO:0000256" key="7">
    <source>
        <dbReference type="ARBA" id="ARBA00047899"/>
    </source>
</evidence>
<keyword evidence="2" id="KW-0723">Serine/threonine-protein kinase</keyword>
<comment type="catalytic activity">
    <reaction evidence="8">
        <text>L-seryl-[protein] + ATP = O-phospho-L-seryl-[protein] + ADP + H(+)</text>
        <dbReference type="Rhea" id="RHEA:17989"/>
        <dbReference type="Rhea" id="RHEA-COMP:9863"/>
        <dbReference type="Rhea" id="RHEA-COMP:11604"/>
        <dbReference type="ChEBI" id="CHEBI:15378"/>
        <dbReference type="ChEBI" id="CHEBI:29999"/>
        <dbReference type="ChEBI" id="CHEBI:30616"/>
        <dbReference type="ChEBI" id="CHEBI:83421"/>
        <dbReference type="ChEBI" id="CHEBI:456216"/>
        <dbReference type="EC" id="2.7.11.1"/>
    </reaction>
</comment>
<proteinExistence type="evidence at transcript level"/>
<dbReference type="GO" id="GO:0004674">
    <property type="term" value="F:protein serine/threonine kinase activity"/>
    <property type="evidence" value="ECO:0007669"/>
    <property type="project" value="UniProtKB-KW"/>
</dbReference>
<evidence type="ECO:0000256" key="1">
    <source>
        <dbReference type="ARBA" id="ARBA00012513"/>
    </source>
</evidence>
<dbReference type="PANTHER" id="PTHR47634">
    <property type="entry name" value="PROTEIN KINASE DOMAIN-CONTAINING PROTEIN-RELATED"/>
    <property type="match status" value="1"/>
</dbReference>
<dbReference type="InterPro" id="IPR051334">
    <property type="entry name" value="SRPK"/>
</dbReference>
<dbReference type="AlphaFoldDB" id="I3SQ33"/>
<evidence type="ECO:0000256" key="8">
    <source>
        <dbReference type="ARBA" id="ARBA00048679"/>
    </source>
</evidence>
<organism evidence="10">
    <name type="scientific">Medicago truncatula</name>
    <name type="common">Barrel medic</name>
    <name type="synonym">Medicago tribuloides</name>
    <dbReference type="NCBI Taxonomy" id="3880"/>
    <lineage>
        <taxon>Eukaryota</taxon>
        <taxon>Viridiplantae</taxon>
        <taxon>Streptophyta</taxon>
        <taxon>Embryophyta</taxon>
        <taxon>Tracheophyta</taxon>
        <taxon>Spermatophyta</taxon>
        <taxon>Magnoliopsida</taxon>
        <taxon>eudicotyledons</taxon>
        <taxon>Gunneridae</taxon>
        <taxon>Pentapetalae</taxon>
        <taxon>rosids</taxon>
        <taxon>fabids</taxon>
        <taxon>Fabales</taxon>
        <taxon>Fabaceae</taxon>
        <taxon>Papilionoideae</taxon>
        <taxon>50 kb inversion clade</taxon>
        <taxon>NPAAA clade</taxon>
        <taxon>Hologalegina</taxon>
        <taxon>IRL clade</taxon>
        <taxon>Trifolieae</taxon>
        <taxon>Medicago</taxon>
    </lineage>
</organism>
<sequence length="152" mass="17641">MWSFACIAFELATGDMLFTPKVGQGFSEDEDHLALMMELLGKMPRKVATAGMKSKDFFDRHGDLKRIRRLKFWPLNKLLIERYKLSESDAHEFSEFFLPLLDFAPEKRPTAEQCLQHPWLMEKDSVPDEMRNEFSVEKVDVGISNLKIKVGK</sequence>
<reference evidence="10" key="1">
    <citation type="submission" date="2012-05" db="EMBL/GenBank/DDBJ databases">
        <authorList>
            <person name="Krishnakumar V."/>
            <person name="Cheung F."/>
            <person name="Xiao Y."/>
            <person name="Chan A."/>
            <person name="Moskal W.A."/>
            <person name="Town C.D."/>
        </authorList>
    </citation>
    <scope>NUCLEOTIDE SEQUENCE</scope>
</reference>
<dbReference type="FunFam" id="1.10.510.10:FF:000275">
    <property type="entry name" value="SRSF protein kinase 2 isoform X3"/>
    <property type="match status" value="1"/>
</dbReference>
<dbReference type="EC" id="2.7.11.1" evidence="1"/>
<feature type="domain" description="Protein kinase" evidence="9">
    <location>
        <begin position="1"/>
        <end position="120"/>
    </location>
</feature>
<comment type="catalytic activity">
    <reaction evidence="7">
        <text>L-threonyl-[protein] + ATP = O-phospho-L-threonyl-[protein] + ADP + H(+)</text>
        <dbReference type="Rhea" id="RHEA:46608"/>
        <dbReference type="Rhea" id="RHEA-COMP:11060"/>
        <dbReference type="Rhea" id="RHEA-COMP:11605"/>
        <dbReference type="ChEBI" id="CHEBI:15378"/>
        <dbReference type="ChEBI" id="CHEBI:30013"/>
        <dbReference type="ChEBI" id="CHEBI:30616"/>
        <dbReference type="ChEBI" id="CHEBI:61977"/>
        <dbReference type="ChEBI" id="CHEBI:456216"/>
        <dbReference type="EC" id="2.7.11.1"/>
    </reaction>
</comment>
<keyword evidence="5" id="KW-0418">Kinase</keyword>
<evidence type="ECO:0000256" key="6">
    <source>
        <dbReference type="ARBA" id="ARBA00022840"/>
    </source>
</evidence>
<dbReference type="InterPro" id="IPR011009">
    <property type="entry name" value="Kinase-like_dom_sf"/>
</dbReference>
<name>I3SQ33_MEDTR</name>
<keyword evidence="3" id="KW-0808">Transferase</keyword>
<dbReference type="EMBL" id="BT142581">
    <property type="protein sequence ID" value="AFK42375.1"/>
    <property type="molecule type" value="mRNA"/>
</dbReference>
<dbReference type="InterPro" id="IPR000719">
    <property type="entry name" value="Prot_kinase_dom"/>
</dbReference>
<evidence type="ECO:0000256" key="5">
    <source>
        <dbReference type="ARBA" id="ARBA00022777"/>
    </source>
</evidence>
<dbReference type="Pfam" id="PF00069">
    <property type="entry name" value="Pkinase"/>
    <property type="match status" value="1"/>
</dbReference>
<accession>I3SQ33</accession>
<dbReference type="GO" id="GO:0005524">
    <property type="term" value="F:ATP binding"/>
    <property type="evidence" value="ECO:0007669"/>
    <property type="project" value="UniProtKB-KW"/>
</dbReference>
<dbReference type="PROSITE" id="PS50011">
    <property type="entry name" value="PROTEIN_KINASE_DOM"/>
    <property type="match status" value="1"/>
</dbReference>
<evidence type="ECO:0000259" key="9">
    <source>
        <dbReference type="PROSITE" id="PS50011"/>
    </source>
</evidence>
<dbReference type="Gene3D" id="1.10.510.10">
    <property type="entry name" value="Transferase(Phosphotransferase) domain 1"/>
    <property type="match status" value="1"/>
</dbReference>
<dbReference type="SUPFAM" id="SSF56112">
    <property type="entry name" value="Protein kinase-like (PK-like)"/>
    <property type="match status" value="1"/>
</dbReference>
<protein>
    <recommendedName>
        <fullName evidence="1">non-specific serine/threonine protein kinase</fullName>
        <ecNumber evidence="1">2.7.11.1</ecNumber>
    </recommendedName>
</protein>
<keyword evidence="6" id="KW-0067">ATP-binding</keyword>
<evidence type="ECO:0000256" key="2">
    <source>
        <dbReference type="ARBA" id="ARBA00022527"/>
    </source>
</evidence>
<evidence type="ECO:0000256" key="3">
    <source>
        <dbReference type="ARBA" id="ARBA00022679"/>
    </source>
</evidence>
<keyword evidence="4" id="KW-0547">Nucleotide-binding</keyword>
<dbReference type="PANTHER" id="PTHR47634:SF5">
    <property type="entry name" value="OS09G0552300 PROTEIN"/>
    <property type="match status" value="1"/>
</dbReference>